<keyword evidence="5" id="KW-0378">Hydrolase</keyword>
<keyword evidence="7" id="KW-0326">Glycosidase</keyword>
<dbReference type="PANTHER" id="PTHR11195">
    <property type="entry name" value="DESTABILASE-RELATED"/>
    <property type="match status" value="1"/>
</dbReference>
<evidence type="ECO:0000256" key="5">
    <source>
        <dbReference type="ARBA" id="ARBA00022801"/>
    </source>
</evidence>
<feature type="disulfide bond" evidence="8">
    <location>
        <begin position="32"/>
        <end position="41"/>
    </location>
</feature>
<proteinExistence type="predicted"/>
<keyword evidence="4" id="KW-0081">Bacteriolytic enzyme</keyword>
<dbReference type="InterPro" id="IPR008597">
    <property type="entry name" value="Invert_lysozyme"/>
</dbReference>
<dbReference type="GO" id="GO:0031640">
    <property type="term" value="P:killing of cells of another organism"/>
    <property type="evidence" value="ECO:0007669"/>
    <property type="project" value="UniProtKB-KW"/>
</dbReference>
<dbReference type="GO" id="GO:0042742">
    <property type="term" value="P:defense response to bacterium"/>
    <property type="evidence" value="ECO:0007669"/>
    <property type="project" value="UniProtKB-KW"/>
</dbReference>
<evidence type="ECO:0000313" key="10">
    <source>
        <dbReference type="Proteomes" id="UP000440578"/>
    </source>
</evidence>
<keyword evidence="6 8" id="KW-1015">Disulfide bond</keyword>
<keyword evidence="3" id="KW-0929">Antimicrobial</keyword>
<dbReference type="GO" id="GO:0003796">
    <property type="term" value="F:lysozyme activity"/>
    <property type="evidence" value="ECO:0007669"/>
    <property type="project" value="UniProtKB-EC"/>
</dbReference>
<evidence type="ECO:0000256" key="1">
    <source>
        <dbReference type="ARBA" id="ARBA00000632"/>
    </source>
</evidence>
<feature type="disulfide bond" evidence="8">
    <location>
        <begin position="70"/>
        <end position="76"/>
    </location>
</feature>
<gene>
    <name evidence="9" type="ORF">FJT64_007704</name>
</gene>
<name>A0A6A4VJM0_AMPAM</name>
<comment type="catalytic activity">
    <reaction evidence="1">
        <text>Hydrolysis of (1-&gt;4)-beta-linkages between N-acetylmuramic acid and N-acetyl-D-glucosamine residues in a peptidoglycan and between N-acetyl-D-glucosamine residues in chitodextrins.</text>
        <dbReference type="EC" id="3.2.1.17"/>
    </reaction>
</comment>
<dbReference type="Gene3D" id="1.10.530.10">
    <property type="match status" value="1"/>
</dbReference>
<evidence type="ECO:0000256" key="3">
    <source>
        <dbReference type="ARBA" id="ARBA00022529"/>
    </source>
</evidence>
<evidence type="ECO:0000256" key="2">
    <source>
        <dbReference type="ARBA" id="ARBA00012732"/>
    </source>
</evidence>
<accession>A0A6A4VJM0</accession>
<dbReference type="EMBL" id="VIIS01001672">
    <property type="protein sequence ID" value="KAF0294666.1"/>
    <property type="molecule type" value="Genomic_DNA"/>
</dbReference>
<dbReference type="EC" id="3.2.1.17" evidence="2"/>
<feature type="disulfide bond" evidence="8">
    <location>
        <begin position="20"/>
        <end position="26"/>
    </location>
</feature>
<organism evidence="9 10">
    <name type="scientific">Amphibalanus amphitrite</name>
    <name type="common">Striped barnacle</name>
    <name type="synonym">Balanus amphitrite</name>
    <dbReference type="NCBI Taxonomy" id="1232801"/>
    <lineage>
        <taxon>Eukaryota</taxon>
        <taxon>Metazoa</taxon>
        <taxon>Ecdysozoa</taxon>
        <taxon>Arthropoda</taxon>
        <taxon>Crustacea</taxon>
        <taxon>Multicrustacea</taxon>
        <taxon>Cirripedia</taxon>
        <taxon>Thoracica</taxon>
        <taxon>Thoracicalcarea</taxon>
        <taxon>Balanomorpha</taxon>
        <taxon>Balanoidea</taxon>
        <taxon>Balanidae</taxon>
        <taxon>Amphibalaninae</taxon>
        <taxon>Amphibalanus</taxon>
    </lineage>
</organism>
<dbReference type="Proteomes" id="UP000440578">
    <property type="component" value="Unassembled WGS sequence"/>
</dbReference>
<evidence type="ECO:0000256" key="4">
    <source>
        <dbReference type="ARBA" id="ARBA00022638"/>
    </source>
</evidence>
<dbReference type="OrthoDB" id="6337871at2759"/>
<evidence type="ECO:0000256" key="6">
    <source>
        <dbReference type="ARBA" id="ARBA00023157"/>
    </source>
</evidence>
<comment type="caution">
    <text evidence="9">The sequence shown here is derived from an EMBL/GenBank/DDBJ whole genome shotgun (WGS) entry which is preliminary data.</text>
</comment>
<evidence type="ECO:0000256" key="8">
    <source>
        <dbReference type="PIRSR" id="PIRSR608597-3"/>
    </source>
</evidence>
<evidence type="ECO:0000313" key="9">
    <source>
        <dbReference type="EMBL" id="KAF0294666.1"/>
    </source>
</evidence>
<sequence length="174" mass="19522">MSPAVERPVMPDRYCLSCLCVASSDCDLNTPCREVGGRSFCGPFYMTEHFWRASNVSTEQRFSQLDYLGCAQDVDCAGQAVTLYMASHATDCDDDGHITCKDFGLTHLLGPRRCHDPAQRRAAEETVFVRRFARCLLDTLGLLGAGRRVRPHCQPRLLTWRAAADFDSEQQQLL</sequence>
<dbReference type="AlphaFoldDB" id="A0A6A4VJM0"/>
<dbReference type="PANTHER" id="PTHR11195:SF13">
    <property type="entry name" value="INVERTEBRATE-TYPE LYSOZYME 2-RELATED"/>
    <property type="match status" value="1"/>
</dbReference>
<feature type="disulfide bond" evidence="8">
    <location>
        <begin position="15"/>
        <end position="100"/>
    </location>
</feature>
<evidence type="ECO:0000256" key="7">
    <source>
        <dbReference type="ARBA" id="ARBA00023295"/>
    </source>
</evidence>
<dbReference type="PROSITE" id="PS51909">
    <property type="entry name" value="LYSOZYME_I"/>
    <property type="match status" value="1"/>
</dbReference>
<keyword evidence="10" id="KW-1185">Reference proteome</keyword>
<protein>
    <recommendedName>
        <fullName evidence="2">lysozyme</fullName>
        <ecNumber evidence="2">3.2.1.17</ecNumber>
    </recommendedName>
</protein>
<reference evidence="9 10" key="1">
    <citation type="submission" date="2019-07" db="EMBL/GenBank/DDBJ databases">
        <title>Draft genome assembly of a fouling barnacle, Amphibalanus amphitrite (Darwin, 1854): The first reference genome for Thecostraca.</title>
        <authorList>
            <person name="Kim W."/>
        </authorList>
    </citation>
    <scope>NUCLEOTIDE SEQUENCE [LARGE SCALE GENOMIC DNA]</scope>
    <source>
        <strain evidence="9">SNU_AA5</strain>
        <tissue evidence="9">Soma without cirri and trophi</tissue>
    </source>
</reference>
<dbReference type="Pfam" id="PF05497">
    <property type="entry name" value="Destabilase"/>
    <property type="match status" value="1"/>
</dbReference>